<dbReference type="Gene3D" id="3.40.50.300">
    <property type="entry name" value="P-loop containing nucleotide triphosphate hydrolases"/>
    <property type="match status" value="1"/>
</dbReference>
<dbReference type="InterPro" id="IPR027417">
    <property type="entry name" value="P-loop_NTPase"/>
</dbReference>
<protein>
    <submittedName>
        <fullName evidence="5">ABC transporter-related protein</fullName>
    </submittedName>
</protein>
<sequence>MDTILEVRNISKSFNGLKVLEQASFAVQTGTIAAFFGENGSGKTTLFHIISGFLKADGGELRCKNVPIPHPTPVGVAQLGIGRVWQNPRICRNLSVLDNLLLASRNHPGESIRNYIMRPGKIVAEEKSRKQKAVEIARHTALDGKLSQIAGELSFGQQKLLSIGMLLMNESSLLLLDEPFAGVNAKMVDHISEVMGNLKRQGKTVMMIEHNRTKATSISDMQFFLSKGQVIKGNSNTYCEHSEDEAEGLVSSDTSEYMRRSSFAQRIDQDAAQISGVALKNIEVCS</sequence>
<evidence type="ECO:0000256" key="1">
    <source>
        <dbReference type="ARBA" id="ARBA00022448"/>
    </source>
</evidence>
<gene>
    <name evidence="5" type="ordered locus">Cphamn1_0699</name>
</gene>
<accession>B3ENC7</accession>
<dbReference type="KEGG" id="cpb:Cphamn1_0699"/>
<dbReference type="InterPro" id="IPR051120">
    <property type="entry name" value="ABC_AA/LPS_Transport"/>
</dbReference>
<dbReference type="InterPro" id="IPR003593">
    <property type="entry name" value="AAA+_ATPase"/>
</dbReference>
<feature type="domain" description="ABC transporter" evidence="4">
    <location>
        <begin position="5"/>
        <end position="252"/>
    </location>
</feature>
<organism evidence="5">
    <name type="scientific">Chlorobium phaeobacteroides (strain BS1)</name>
    <dbReference type="NCBI Taxonomy" id="331678"/>
    <lineage>
        <taxon>Bacteria</taxon>
        <taxon>Pseudomonadati</taxon>
        <taxon>Chlorobiota</taxon>
        <taxon>Chlorobiia</taxon>
        <taxon>Chlorobiales</taxon>
        <taxon>Chlorobiaceae</taxon>
        <taxon>Chlorobium/Pelodictyon group</taxon>
        <taxon>Chlorobium</taxon>
    </lineage>
</organism>
<dbReference type="InterPro" id="IPR017871">
    <property type="entry name" value="ABC_transporter-like_CS"/>
</dbReference>
<dbReference type="GO" id="GO:0005524">
    <property type="term" value="F:ATP binding"/>
    <property type="evidence" value="ECO:0007669"/>
    <property type="project" value="UniProtKB-KW"/>
</dbReference>
<name>B3ENC7_CHLPB</name>
<dbReference type="PANTHER" id="PTHR45772:SF9">
    <property type="entry name" value="CONSERVED COMPONENT OF ABC TRANSPORTER FOR NATURAL AMINO ACIDS"/>
    <property type="match status" value="1"/>
</dbReference>
<dbReference type="EMBL" id="CP001101">
    <property type="protein sequence ID" value="ACE03657.1"/>
    <property type="molecule type" value="Genomic_DNA"/>
</dbReference>
<keyword evidence="3" id="KW-0067">ATP-binding</keyword>
<dbReference type="HOGENOM" id="CLU_000604_1_2_10"/>
<dbReference type="STRING" id="331678.Cphamn1_0699"/>
<dbReference type="InterPro" id="IPR003439">
    <property type="entry name" value="ABC_transporter-like_ATP-bd"/>
</dbReference>
<dbReference type="SMART" id="SM00382">
    <property type="entry name" value="AAA"/>
    <property type="match status" value="1"/>
</dbReference>
<reference evidence="5" key="1">
    <citation type="submission" date="2008-06" db="EMBL/GenBank/DDBJ databases">
        <title>Complete sequence of Chlorobium phaeobacteroides BS1.</title>
        <authorList>
            <consortium name="US DOE Joint Genome Institute"/>
            <person name="Lucas S."/>
            <person name="Copeland A."/>
            <person name="Lapidus A."/>
            <person name="Glavina del Rio T."/>
            <person name="Dalin E."/>
            <person name="Tice H."/>
            <person name="Bruce D."/>
            <person name="Goodwin L."/>
            <person name="Pitluck S."/>
            <person name="Schmutz J."/>
            <person name="Larimer F."/>
            <person name="Land M."/>
            <person name="Hauser L."/>
            <person name="Kyrpides N."/>
            <person name="Ovchinnikova G."/>
            <person name="Li T."/>
            <person name="Liu Z."/>
            <person name="Zhao F."/>
            <person name="Overmann J."/>
            <person name="Bryant D.A."/>
            <person name="Richardson P."/>
        </authorList>
    </citation>
    <scope>NUCLEOTIDE SEQUENCE [LARGE SCALE GENOMIC DNA]</scope>
    <source>
        <strain evidence="5">BS1</strain>
    </source>
</reference>
<dbReference type="eggNOG" id="COG0411">
    <property type="taxonomic scope" value="Bacteria"/>
</dbReference>
<evidence type="ECO:0000259" key="4">
    <source>
        <dbReference type="PROSITE" id="PS50893"/>
    </source>
</evidence>
<keyword evidence="2" id="KW-0547">Nucleotide-binding</keyword>
<dbReference type="GO" id="GO:0016887">
    <property type="term" value="F:ATP hydrolysis activity"/>
    <property type="evidence" value="ECO:0007669"/>
    <property type="project" value="InterPro"/>
</dbReference>
<dbReference type="SUPFAM" id="SSF52540">
    <property type="entry name" value="P-loop containing nucleoside triphosphate hydrolases"/>
    <property type="match status" value="1"/>
</dbReference>
<evidence type="ECO:0000256" key="3">
    <source>
        <dbReference type="ARBA" id="ARBA00022840"/>
    </source>
</evidence>
<dbReference type="AlphaFoldDB" id="B3ENC7"/>
<dbReference type="Pfam" id="PF00005">
    <property type="entry name" value="ABC_tran"/>
    <property type="match status" value="1"/>
</dbReference>
<dbReference type="PANTHER" id="PTHR45772">
    <property type="entry name" value="CONSERVED COMPONENT OF ABC TRANSPORTER FOR NATURAL AMINO ACIDS-RELATED"/>
    <property type="match status" value="1"/>
</dbReference>
<dbReference type="OrthoDB" id="9785229at2"/>
<proteinExistence type="predicted"/>
<dbReference type="GO" id="GO:0005886">
    <property type="term" value="C:plasma membrane"/>
    <property type="evidence" value="ECO:0007669"/>
    <property type="project" value="TreeGrafter"/>
</dbReference>
<evidence type="ECO:0000256" key="2">
    <source>
        <dbReference type="ARBA" id="ARBA00022741"/>
    </source>
</evidence>
<evidence type="ECO:0000313" key="5">
    <source>
        <dbReference type="EMBL" id="ACE03657.1"/>
    </source>
</evidence>
<keyword evidence="1" id="KW-0813">Transport</keyword>
<dbReference type="PROSITE" id="PS00211">
    <property type="entry name" value="ABC_TRANSPORTER_1"/>
    <property type="match status" value="1"/>
</dbReference>
<dbReference type="PROSITE" id="PS50893">
    <property type="entry name" value="ABC_TRANSPORTER_2"/>
    <property type="match status" value="1"/>
</dbReference>